<reference evidence="2 3" key="1">
    <citation type="submission" date="2016-10" db="EMBL/GenBank/DDBJ databases">
        <authorList>
            <person name="de Groot N.N."/>
        </authorList>
    </citation>
    <scope>NUCLEOTIDE SEQUENCE [LARGE SCALE GENOMIC DNA]</scope>
    <source>
        <strain evidence="2 3">RK1</strain>
    </source>
</reference>
<dbReference type="EMBL" id="FOQO01000001">
    <property type="protein sequence ID" value="SFH92165.1"/>
    <property type="molecule type" value="Genomic_DNA"/>
</dbReference>
<evidence type="ECO:0000313" key="2">
    <source>
        <dbReference type="EMBL" id="SFH92165.1"/>
    </source>
</evidence>
<accession>A0A1I3DZP6</accession>
<evidence type="ECO:0008006" key="4">
    <source>
        <dbReference type="Google" id="ProtNLM"/>
    </source>
</evidence>
<gene>
    <name evidence="2" type="ORF">SAMN05444682_101704</name>
</gene>
<keyword evidence="3" id="KW-1185">Reference proteome</keyword>
<keyword evidence="1" id="KW-0732">Signal</keyword>
<organism evidence="2 3">
    <name type="scientific">Parapedobacter indicus</name>
    <dbReference type="NCBI Taxonomy" id="1477437"/>
    <lineage>
        <taxon>Bacteria</taxon>
        <taxon>Pseudomonadati</taxon>
        <taxon>Bacteroidota</taxon>
        <taxon>Sphingobacteriia</taxon>
        <taxon>Sphingobacteriales</taxon>
        <taxon>Sphingobacteriaceae</taxon>
        <taxon>Parapedobacter</taxon>
    </lineage>
</organism>
<dbReference type="STRING" id="1477437.SAMN05444682_101704"/>
<proteinExistence type="predicted"/>
<sequence>MIKIASQLFLLVLASATVCVAQQKGDRRIYLSTDKPADSNYREFGRLLIKNGFDIRVRDDMFLKLGTEPKKYYYTTGRIEYYKYIMVDLIFVDNNIIAEMKFKPKGSRWNPVIYDKKKPWMVEAFKVVTVLMEEYGGELGFSNMKK</sequence>
<evidence type="ECO:0000256" key="1">
    <source>
        <dbReference type="SAM" id="SignalP"/>
    </source>
</evidence>
<dbReference type="RefSeq" id="WP_090624219.1">
    <property type="nucleotide sequence ID" value="NZ_FOQO01000001.1"/>
</dbReference>
<dbReference type="AlphaFoldDB" id="A0A1I3DZP6"/>
<evidence type="ECO:0000313" key="3">
    <source>
        <dbReference type="Proteomes" id="UP000198670"/>
    </source>
</evidence>
<feature type="signal peptide" evidence="1">
    <location>
        <begin position="1"/>
        <end position="21"/>
    </location>
</feature>
<feature type="chain" id="PRO_5011676008" description="DUF4468 domain-containing protein" evidence="1">
    <location>
        <begin position="22"/>
        <end position="146"/>
    </location>
</feature>
<dbReference type="Proteomes" id="UP000198670">
    <property type="component" value="Unassembled WGS sequence"/>
</dbReference>
<protein>
    <recommendedName>
        <fullName evidence="4">DUF4468 domain-containing protein</fullName>
    </recommendedName>
</protein>
<name>A0A1I3DZP6_9SPHI</name>